<dbReference type="AlphaFoldDB" id="A0A1Z5JUC4"/>
<organism evidence="7 8">
    <name type="scientific">Fistulifera solaris</name>
    <name type="common">Oleaginous diatom</name>
    <dbReference type="NCBI Taxonomy" id="1519565"/>
    <lineage>
        <taxon>Eukaryota</taxon>
        <taxon>Sar</taxon>
        <taxon>Stramenopiles</taxon>
        <taxon>Ochrophyta</taxon>
        <taxon>Bacillariophyta</taxon>
        <taxon>Bacillariophyceae</taxon>
        <taxon>Bacillariophycidae</taxon>
        <taxon>Naviculales</taxon>
        <taxon>Naviculaceae</taxon>
        <taxon>Fistulifera</taxon>
    </lineage>
</organism>
<feature type="transmembrane region" description="Helical" evidence="6">
    <location>
        <begin position="61"/>
        <end position="79"/>
    </location>
</feature>
<evidence type="ECO:0000313" key="7">
    <source>
        <dbReference type="EMBL" id="GAX17645.1"/>
    </source>
</evidence>
<evidence type="ECO:0000256" key="1">
    <source>
        <dbReference type="ARBA" id="ARBA00004141"/>
    </source>
</evidence>
<evidence type="ECO:0000256" key="5">
    <source>
        <dbReference type="ARBA" id="ARBA00023136"/>
    </source>
</evidence>
<feature type="transmembrane region" description="Helical" evidence="6">
    <location>
        <begin position="149"/>
        <end position="169"/>
    </location>
</feature>
<feature type="transmembrane region" description="Helical" evidence="6">
    <location>
        <begin position="245"/>
        <end position="266"/>
    </location>
</feature>
<keyword evidence="8" id="KW-1185">Reference proteome</keyword>
<evidence type="ECO:0000256" key="6">
    <source>
        <dbReference type="SAM" id="Phobius"/>
    </source>
</evidence>
<dbReference type="EMBL" id="BDSP01000118">
    <property type="protein sequence ID" value="GAX17645.1"/>
    <property type="molecule type" value="Genomic_DNA"/>
</dbReference>
<protein>
    <submittedName>
        <fullName evidence="7">Solute carrier family 35 (Adenosine 3'-phospho 5'-phosphosulfate transporter), member B3</fullName>
    </submittedName>
</protein>
<dbReference type="OrthoDB" id="1601at2759"/>
<feature type="transmembrane region" description="Helical" evidence="6">
    <location>
        <begin position="32"/>
        <end position="49"/>
    </location>
</feature>
<feature type="transmembrane region" description="Helical" evidence="6">
    <location>
        <begin position="91"/>
        <end position="118"/>
    </location>
</feature>
<accession>A0A1Z5JUC4</accession>
<keyword evidence="5 6" id="KW-0472">Membrane</keyword>
<dbReference type="InParanoid" id="A0A1Z5JUC4"/>
<sequence>MGSLDDNHQQTMIMTAASLSQRFEMMSSNTQFVILGSAVFVFFGIHNYLQEAIMNVPGWNYGVMLGFFEVLGVTVCSFWERHYVRKEYGRVAPISAYPLLTGCLLASSALSNLSLNFINFPTKVVFRSCKLIPTMIIASIWHVKIFSSVEYVCAFAICVGLVLFAAADWELAPSFHPIGLIFVTLSVCADAVLPNAQERLFQAGSSRLEVTVYTNILTLIAMTFTTMLSGDLWGCWKLLTTSDSLLSYILIYTIISYLAISMHMNVVKRFGGVTAVLVATARKGMTLILSFVLFPKGFSWFYPAGAILVLGGLLYSSLYKMSQKKGQQLRSQLKHHSSDVQEMSEMDRKPLIAGV</sequence>
<dbReference type="PANTHER" id="PTHR10778">
    <property type="entry name" value="SOLUTE CARRIER FAMILY 35 MEMBER B"/>
    <property type="match status" value="1"/>
</dbReference>
<feature type="transmembrane region" description="Helical" evidence="6">
    <location>
        <begin position="213"/>
        <end position="233"/>
    </location>
</feature>
<dbReference type="GO" id="GO:0005789">
    <property type="term" value="C:endoplasmic reticulum membrane"/>
    <property type="evidence" value="ECO:0007669"/>
    <property type="project" value="TreeGrafter"/>
</dbReference>
<keyword evidence="2" id="KW-0813">Transport</keyword>
<feature type="transmembrane region" description="Helical" evidence="6">
    <location>
        <begin position="273"/>
        <end position="294"/>
    </location>
</feature>
<keyword evidence="3 6" id="KW-0812">Transmembrane</keyword>
<comment type="caution">
    <text evidence="7">The sequence shown here is derived from an EMBL/GenBank/DDBJ whole genome shotgun (WGS) entry which is preliminary data.</text>
</comment>
<evidence type="ECO:0000256" key="3">
    <source>
        <dbReference type="ARBA" id="ARBA00022692"/>
    </source>
</evidence>
<dbReference type="Proteomes" id="UP000198406">
    <property type="component" value="Unassembled WGS sequence"/>
</dbReference>
<evidence type="ECO:0000256" key="2">
    <source>
        <dbReference type="ARBA" id="ARBA00022448"/>
    </source>
</evidence>
<dbReference type="GO" id="GO:0046964">
    <property type="term" value="F:3'-phosphoadenosine 5'-phosphosulfate transmembrane transporter activity"/>
    <property type="evidence" value="ECO:0007669"/>
    <property type="project" value="TreeGrafter"/>
</dbReference>
<gene>
    <name evidence="7" type="ORF">FisN_18Lh307</name>
</gene>
<feature type="transmembrane region" description="Helical" evidence="6">
    <location>
        <begin position="300"/>
        <end position="319"/>
    </location>
</feature>
<reference evidence="7 8" key="1">
    <citation type="journal article" date="2015" name="Plant Cell">
        <title>Oil accumulation by the oleaginous diatom Fistulifera solaris as revealed by the genome and transcriptome.</title>
        <authorList>
            <person name="Tanaka T."/>
            <person name="Maeda Y."/>
            <person name="Veluchamy A."/>
            <person name="Tanaka M."/>
            <person name="Abida H."/>
            <person name="Marechal E."/>
            <person name="Bowler C."/>
            <person name="Muto M."/>
            <person name="Sunaga Y."/>
            <person name="Tanaka M."/>
            <person name="Yoshino T."/>
            <person name="Taniguchi T."/>
            <person name="Fukuda Y."/>
            <person name="Nemoto M."/>
            <person name="Matsumoto M."/>
            <person name="Wong P.S."/>
            <person name="Aburatani S."/>
            <person name="Fujibuchi W."/>
        </authorList>
    </citation>
    <scope>NUCLEOTIDE SEQUENCE [LARGE SCALE GENOMIC DNA]</scope>
    <source>
        <strain evidence="7 8">JPCC DA0580</strain>
    </source>
</reference>
<dbReference type="GO" id="GO:0000139">
    <property type="term" value="C:Golgi membrane"/>
    <property type="evidence" value="ECO:0007669"/>
    <property type="project" value="TreeGrafter"/>
</dbReference>
<dbReference type="InterPro" id="IPR013657">
    <property type="entry name" value="SCL35B1-4/HUT1"/>
</dbReference>
<dbReference type="PANTHER" id="PTHR10778:SF8">
    <property type="entry name" value="ADENOSINE 3'-PHOSPHO 5'-PHOSPHOSULFATE TRANSPORTER 2"/>
    <property type="match status" value="1"/>
</dbReference>
<keyword evidence="4 6" id="KW-1133">Transmembrane helix</keyword>
<proteinExistence type="predicted"/>
<dbReference type="Pfam" id="PF08449">
    <property type="entry name" value="UAA"/>
    <property type="match status" value="1"/>
</dbReference>
<feature type="transmembrane region" description="Helical" evidence="6">
    <location>
        <begin position="175"/>
        <end position="193"/>
    </location>
</feature>
<evidence type="ECO:0000256" key="4">
    <source>
        <dbReference type="ARBA" id="ARBA00022989"/>
    </source>
</evidence>
<comment type="subcellular location">
    <subcellularLocation>
        <location evidence="1">Membrane</location>
        <topology evidence="1">Multi-pass membrane protein</topology>
    </subcellularLocation>
</comment>
<evidence type="ECO:0000313" key="8">
    <source>
        <dbReference type="Proteomes" id="UP000198406"/>
    </source>
</evidence>
<name>A0A1Z5JUC4_FISSO</name>